<evidence type="ECO:0000256" key="1">
    <source>
        <dbReference type="SAM" id="Phobius"/>
    </source>
</evidence>
<keyword evidence="1" id="KW-0812">Transmembrane</keyword>
<protein>
    <submittedName>
        <fullName evidence="2">Lia operon protein LiaI</fullName>
    </submittedName>
</protein>
<proteinExistence type="predicted"/>
<feature type="transmembrane region" description="Helical" evidence="1">
    <location>
        <begin position="7"/>
        <end position="36"/>
    </location>
</feature>
<dbReference type="EMBL" id="JAUSUO010000001">
    <property type="protein sequence ID" value="MDQ0341476.1"/>
    <property type="molecule type" value="Genomic_DNA"/>
</dbReference>
<keyword evidence="3" id="KW-1185">Reference proteome</keyword>
<comment type="caution">
    <text evidence="2">The sequence shown here is derived from an EMBL/GenBank/DDBJ whole genome shotgun (WGS) entry which is preliminary data.</text>
</comment>
<keyword evidence="1" id="KW-0472">Membrane</keyword>
<feature type="transmembrane region" description="Helical" evidence="1">
    <location>
        <begin position="51"/>
        <end position="81"/>
    </location>
</feature>
<sequence>MKKFLLITAAVILAIIALSSIGHIVGMAISLFIVYFSYKQFMATSSTVGKIIWALIGLIGFSGLLGSLPALAGIAAVYILYTGYKNWDRKKEAPTVAKSEDPFAGFEREWERLKHQK</sequence>
<gene>
    <name evidence="2" type="ORF">J2S14_000269</name>
</gene>
<accession>A0ABU0CZ97</accession>
<dbReference type="RefSeq" id="WP_244679722.1">
    <property type="nucleotide sequence ID" value="NZ_JALIRM010000001.1"/>
</dbReference>
<reference evidence="2 3" key="1">
    <citation type="submission" date="2023-07" db="EMBL/GenBank/DDBJ databases">
        <title>Genomic Encyclopedia of Type Strains, Phase IV (KMG-IV): sequencing the most valuable type-strain genomes for metagenomic binning, comparative biology and taxonomic classification.</title>
        <authorList>
            <person name="Goeker M."/>
        </authorList>
    </citation>
    <scope>NUCLEOTIDE SEQUENCE [LARGE SCALE GENOMIC DNA]</scope>
    <source>
        <strain evidence="2 3">DSM 27848</strain>
    </source>
</reference>
<organism evidence="2 3">
    <name type="scientific">Lederbergia wuyishanensis</name>
    <dbReference type="NCBI Taxonomy" id="1347903"/>
    <lineage>
        <taxon>Bacteria</taxon>
        <taxon>Bacillati</taxon>
        <taxon>Bacillota</taxon>
        <taxon>Bacilli</taxon>
        <taxon>Bacillales</taxon>
        <taxon>Bacillaceae</taxon>
        <taxon>Lederbergia</taxon>
    </lineage>
</organism>
<evidence type="ECO:0000313" key="2">
    <source>
        <dbReference type="EMBL" id="MDQ0341476.1"/>
    </source>
</evidence>
<dbReference type="Proteomes" id="UP001232343">
    <property type="component" value="Unassembled WGS sequence"/>
</dbReference>
<evidence type="ECO:0000313" key="3">
    <source>
        <dbReference type="Proteomes" id="UP001232343"/>
    </source>
</evidence>
<name>A0ABU0CZ97_9BACI</name>
<keyword evidence="1" id="KW-1133">Transmembrane helix</keyword>